<dbReference type="PROSITE" id="PS00141">
    <property type="entry name" value="ASP_PROTEASE"/>
    <property type="match status" value="1"/>
</dbReference>
<dbReference type="Gene3D" id="2.40.70.10">
    <property type="entry name" value="Acid Proteases"/>
    <property type="match status" value="2"/>
</dbReference>
<name>A0A8H7CZW0_9AGAR</name>
<dbReference type="SUPFAM" id="SSF50630">
    <property type="entry name" value="Acid proteases"/>
    <property type="match status" value="1"/>
</dbReference>
<dbReference type="OrthoDB" id="771136at2759"/>
<feature type="domain" description="Peptidase A1" evidence="6">
    <location>
        <begin position="50"/>
        <end position="390"/>
    </location>
</feature>
<keyword evidence="2 3" id="KW-0064">Aspartyl protease</keyword>
<dbReference type="InterPro" id="IPR033121">
    <property type="entry name" value="PEPTIDASE_A1"/>
</dbReference>
<dbReference type="EMBL" id="JACAZI010000008">
    <property type="protein sequence ID" value="KAF7354056.1"/>
    <property type="molecule type" value="Genomic_DNA"/>
</dbReference>
<accession>A0A8H7CZW0</accession>
<dbReference type="AlphaFoldDB" id="A0A8H7CZW0"/>
<dbReference type="CDD" id="cd05471">
    <property type="entry name" value="pepsin_like"/>
    <property type="match status" value="1"/>
</dbReference>
<evidence type="ECO:0000256" key="3">
    <source>
        <dbReference type="RuleBase" id="RU000454"/>
    </source>
</evidence>
<feature type="transmembrane region" description="Helical" evidence="4">
    <location>
        <begin position="466"/>
        <end position="493"/>
    </location>
</feature>
<evidence type="ECO:0000259" key="6">
    <source>
        <dbReference type="PROSITE" id="PS51767"/>
    </source>
</evidence>
<sequence length="528" mass="56070">MLRFSFIFISLLFLHFSSAASVERRARNRRPYYIDNNPDNDLTNSHNTRYTINLTIAGTSVNAFLDTGSTDLWVSPPGGSSVGAFKSTGAAVKLAFGDGSAFVNGTIGLANVEIAGHTVPAQAFLNVTQNVGFTGEFGLVGLSFDSLGSIPRALTAAGVPDVPLVGKSLLSSIFDQNPDKERFFALSLSRLHDRRDSADASLDIATLDEKYAAVQNEPALPLFPDNSDQWSVLTEAIHVNGLSIPLPSSIKGTPPGNSLILLDSGTTNMLVPAEIRDAIYSAVPGAVLAKNSSIQNTQFSEDKDVWVVPCDTAINMSTTFAGKRFRIHPLDMTDFTVVLGPDGKNYTICVGTITNGGVILGSDIDMIYGDSFLRNVYTVFSFGNDTVAPHVQLLSQTDKGAAKDFAHVRAKRLSTSPPELAPTDIIALFDGPSSQAVGAAGKVSSAAVMDAETGSTSSPDSQIAKYAPIVIGLLGANLLLLVVVALIGIVGYVRNGRQAGPVRQYAPVKVREKDVYEQKVGRYSDGPH</sequence>
<keyword evidence="3" id="KW-0378">Hydrolase</keyword>
<protein>
    <submittedName>
        <fullName evidence="7">Six-hairpin glycosidase</fullName>
    </submittedName>
</protein>
<dbReference type="Proteomes" id="UP000620124">
    <property type="component" value="Unassembled WGS sequence"/>
</dbReference>
<keyword evidence="4" id="KW-1133">Transmembrane helix</keyword>
<dbReference type="Pfam" id="PF00026">
    <property type="entry name" value="Asp"/>
    <property type="match status" value="1"/>
</dbReference>
<dbReference type="GO" id="GO:0016798">
    <property type="term" value="F:hydrolase activity, acting on glycosyl bonds"/>
    <property type="evidence" value="ECO:0007669"/>
    <property type="project" value="UniProtKB-KW"/>
</dbReference>
<evidence type="ECO:0000313" key="8">
    <source>
        <dbReference type="Proteomes" id="UP000620124"/>
    </source>
</evidence>
<keyword evidence="3" id="KW-0645">Protease</keyword>
<dbReference type="InterPro" id="IPR001969">
    <property type="entry name" value="Aspartic_peptidase_AS"/>
</dbReference>
<feature type="chain" id="PRO_5034673248" evidence="5">
    <location>
        <begin position="20"/>
        <end position="528"/>
    </location>
</feature>
<comment type="caution">
    <text evidence="7">The sequence shown here is derived from an EMBL/GenBank/DDBJ whole genome shotgun (WGS) entry which is preliminary data.</text>
</comment>
<evidence type="ECO:0000256" key="5">
    <source>
        <dbReference type="SAM" id="SignalP"/>
    </source>
</evidence>
<evidence type="ECO:0000256" key="2">
    <source>
        <dbReference type="ARBA" id="ARBA00022750"/>
    </source>
</evidence>
<organism evidence="7 8">
    <name type="scientific">Mycena venus</name>
    <dbReference type="NCBI Taxonomy" id="2733690"/>
    <lineage>
        <taxon>Eukaryota</taxon>
        <taxon>Fungi</taxon>
        <taxon>Dikarya</taxon>
        <taxon>Basidiomycota</taxon>
        <taxon>Agaricomycotina</taxon>
        <taxon>Agaricomycetes</taxon>
        <taxon>Agaricomycetidae</taxon>
        <taxon>Agaricales</taxon>
        <taxon>Marasmiineae</taxon>
        <taxon>Mycenaceae</taxon>
        <taxon>Mycena</taxon>
    </lineage>
</organism>
<feature type="signal peptide" evidence="5">
    <location>
        <begin position="1"/>
        <end position="19"/>
    </location>
</feature>
<keyword evidence="5" id="KW-0732">Signal</keyword>
<dbReference type="InterPro" id="IPR034164">
    <property type="entry name" value="Pepsin-like_dom"/>
</dbReference>
<dbReference type="InterPro" id="IPR001461">
    <property type="entry name" value="Aspartic_peptidase_A1"/>
</dbReference>
<gene>
    <name evidence="7" type="ORF">MVEN_01092600</name>
</gene>
<keyword evidence="4" id="KW-0472">Membrane</keyword>
<dbReference type="PRINTS" id="PR00792">
    <property type="entry name" value="PEPSIN"/>
</dbReference>
<keyword evidence="7" id="KW-0326">Glycosidase</keyword>
<proteinExistence type="inferred from homology"/>
<dbReference type="GO" id="GO:0006508">
    <property type="term" value="P:proteolysis"/>
    <property type="evidence" value="ECO:0007669"/>
    <property type="project" value="UniProtKB-KW"/>
</dbReference>
<evidence type="ECO:0000313" key="7">
    <source>
        <dbReference type="EMBL" id="KAF7354056.1"/>
    </source>
</evidence>
<keyword evidence="4" id="KW-0812">Transmembrane</keyword>
<dbReference type="PANTHER" id="PTHR47966:SF51">
    <property type="entry name" value="BETA-SITE APP-CLEAVING ENZYME, ISOFORM A-RELATED"/>
    <property type="match status" value="1"/>
</dbReference>
<dbReference type="PROSITE" id="PS51767">
    <property type="entry name" value="PEPTIDASE_A1"/>
    <property type="match status" value="1"/>
</dbReference>
<comment type="similarity">
    <text evidence="1 3">Belongs to the peptidase A1 family.</text>
</comment>
<dbReference type="GO" id="GO:0004190">
    <property type="term" value="F:aspartic-type endopeptidase activity"/>
    <property type="evidence" value="ECO:0007669"/>
    <property type="project" value="UniProtKB-KW"/>
</dbReference>
<dbReference type="InterPro" id="IPR021109">
    <property type="entry name" value="Peptidase_aspartic_dom_sf"/>
</dbReference>
<dbReference type="PANTHER" id="PTHR47966">
    <property type="entry name" value="BETA-SITE APP-CLEAVING ENZYME, ISOFORM A-RELATED"/>
    <property type="match status" value="1"/>
</dbReference>
<evidence type="ECO:0000256" key="1">
    <source>
        <dbReference type="ARBA" id="ARBA00007447"/>
    </source>
</evidence>
<keyword evidence="8" id="KW-1185">Reference proteome</keyword>
<evidence type="ECO:0000256" key="4">
    <source>
        <dbReference type="SAM" id="Phobius"/>
    </source>
</evidence>
<reference evidence="7" key="1">
    <citation type="submission" date="2020-05" db="EMBL/GenBank/DDBJ databases">
        <title>Mycena genomes resolve the evolution of fungal bioluminescence.</title>
        <authorList>
            <person name="Tsai I.J."/>
        </authorList>
    </citation>
    <scope>NUCLEOTIDE SEQUENCE</scope>
    <source>
        <strain evidence="7">CCC161011</strain>
    </source>
</reference>